<dbReference type="GO" id="GO:0003924">
    <property type="term" value="F:GTPase activity"/>
    <property type="evidence" value="ECO:0007669"/>
    <property type="project" value="UniProtKB-UniRule"/>
</dbReference>
<evidence type="ECO:0000256" key="9">
    <source>
        <dbReference type="ARBA" id="ARBA00053570"/>
    </source>
</evidence>
<dbReference type="FunFam" id="1.20.120.140:FF:000002">
    <property type="entry name" value="Signal recognition particle receptor FtsY"/>
    <property type="match status" value="1"/>
</dbReference>
<dbReference type="GO" id="GO:0005047">
    <property type="term" value="F:signal recognition particle binding"/>
    <property type="evidence" value="ECO:0007669"/>
    <property type="project" value="TreeGrafter"/>
</dbReference>
<dbReference type="Gene3D" id="3.40.50.300">
    <property type="entry name" value="P-loop containing nucleotide triphosphate hydrolases"/>
    <property type="match status" value="1"/>
</dbReference>
<dbReference type="SMART" id="SM00962">
    <property type="entry name" value="SRP54"/>
    <property type="match status" value="1"/>
</dbReference>
<dbReference type="FunFam" id="3.40.50.300:FF:000053">
    <property type="entry name" value="Signal recognition particle receptor FtsY"/>
    <property type="match status" value="1"/>
</dbReference>
<evidence type="ECO:0000256" key="6">
    <source>
        <dbReference type="ARBA" id="ARBA00023136"/>
    </source>
</evidence>
<organism evidence="13 14">
    <name type="scientific">Aeromonas caviae</name>
    <name type="common">Aeromonas punctata</name>
    <dbReference type="NCBI Taxonomy" id="648"/>
    <lineage>
        <taxon>Bacteria</taxon>
        <taxon>Pseudomonadati</taxon>
        <taxon>Pseudomonadota</taxon>
        <taxon>Gammaproteobacteria</taxon>
        <taxon>Aeromonadales</taxon>
        <taxon>Aeromonadaceae</taxon>
        <taxon>Aeromonas</taxon>
    </lineage>
</organism>
<dbReference type="SUPFAM" id="SSF47364">
    <property type="entry name" value="Domain of the SRP/SRP receptor G-proteins"/>
    <property type="match status" value="1"/>
</dbReference>
<dbReference type="Pfam" id="PF00448">
    <property type="entry name" value="SRP54"/>
    <property type="match status" value="1"/>
</dbReference>
<dbReference type="GO" id="GO:0006614">
    <property type="term" value="P:SRP-dependent cotranslational protein targeting to membrane"/>
    <property type="evidence" value="ECO:0007669"/>
    <property type="project" value="InterPro"/>
</dbReference>
<evidence type="ECO:0000313" key="13">
    <source>
        <dbReference type="EMBL" id="UZC85308.2"/>
    </source>
</evidence>
<dbReference type="InterPro" id="IPR027417">
    <property type="entry name" value="P-loop_NTPase"/>
</dbReference>
<dbReference type="AlphaFoldDB" id="A0AAE9PLM5"/>
<dbReference type="InterPro" id="IPR042101">
    <property type="entry name" value="SRP54_N_sf"/>
</dbReference>
<dbReference type="Gene3D" id="2.160.10.10">
    <property type="entry name" value="Hexapeptide repeat proteins"/>
    <property type="match status" value="1"/>
</dbReference>
<dbReference type="InterPro" id="IPR011004">
    <property type="entry name" value="Trimer_LpxA-like_sf"/>
</dbReference>
<evidence type="ECO:0000256" key="3">
    <source>
        <dbReference type="ARBA" id="ARBA00022741"/>
    </source>
</evidence>
<dbReference type="SUPFAM" id="SSF51161">
    <property type="entry name" value="Trimeric LpxA-like enzymes"/>
    <property type="match status" value="1"/>
</dbReference>
<evidence type="ECO:0000256" key="4">
    <source>
        <dbReference type="ARBA" id="ARBA00022801"/>
    </source>
</evidence>
<protein>
    <recommendedName>
        <fullName evidence="10">Signal recognition particle receptor FtsY</fullName>
        <shortName evidence="10">SRP receptor</shortName>
        <ecNumber evidence="10">3.6.5.4</ecNumber>
    </recommendedName>
</protein>
<evidence type="ECO:0000256" key="5">
    <source>
        <dbReference type="ARBA" id="ARBA00023134"/>
    </source>
</evidence>
<reference evidence="13" key="1">
    <citation type="submission" date="2023-04" db="EMBL/GenBank/DDBJ databases">
        <title>Whole Genome Sequence of Multi-drug resistant Aeromonas caviae as a gut pathogen in newborn.</title>
        <authorList>
            <person name="Jadhav S.V."/>
            <person name="Saroj S.D."/>
            <person name="Saha U.B."/>
            <person name="Sen S."/>
            <person name="Kher A."/>
        </authorList>
    </citation>
    <scope>NUCLEOTIDE SEQUENCE</scope>
    <source>
        <strain evidence="13">SVJ23</strain>
    </source>
</reference>
<dbReference type="GO" id="GO:0005886">
    <property type="term" value="C:plasma membrane"/>
    <property type="evidence" value="ECO:0007669"/>
    <property type="project" value="UniProtKB-SubCell"/>
</dbReference>
<feature type="binding site" evidence="10">
    <location>
        <begin position="489"/>
        <end position="493"/>
    </location>
    <ligand>
        <name>GTP</name>
        <dbReference type="ChEBI" id="CHEBI:37565"/>
    </ligand>
</feature>
<evidence type="ECO:0000313" key="14">
    <source>
        <dbReference type="Proteomes" id="UP001163285"/>
    </source>
</evidence>
<comment type="subcellular location">
    <subcellularLocation>
        <location evidence="10">Cell membrane</location>
        <topology evidence="10">Peripheral membrane protein</topology>
        <orientation evidence="10">Cytoplasmic side</orientation>
    </subcellularLocation>
    <subcellularLocation>
        <location evidence="10">Cytoplasm</location>
    </subcellularLocation>
</comment>
<dbReference type="Proteomes" id="UP001163285">
    <property type="component" value="Chromosome"/>
</dbReference>
<feature type="binding site" evidence="10">
    <location>
        <begin position="407"/>
        <end position="414"/>
    </location>
    <ligand>
        <name>GTP</name>
        <dbReference type="ChEBI" id="CHEBI:37565"/>
    </ligand>
</feature>
<feature type="binding site" evidence="10">
    <location>
        <begin position="553"/>
        <end position="556"/>
    </location>
    <ligand>
        <name>GTP</name>
        <dbReference type="ChEBI" id="CHEBI:37565"/>
    </ligand>
</feature>
<evidence type="ECO:0000256" key="10">
    <source>
        <dbReference type="HAMAP-Rule" id="MF_00920"/>
    </source>
</evidence>
<keyword evidence="2 10" id="KW-0963">Cytoplasm</keyword>
<keyword evidence="3 10" id="KW-0547">Nucleotide-binding</keyword>
<keyword evidence="6 10" id="KW-0472">Membrane</keyword>
<dbReference type="Pfam" id="PF02881">
    <property type="entry name" value="SRP54_N"/>
    <property type="match status" value="1"/>
</dbReference>
<feature type="compositionally biased region" description="Low complexity" evidence="11">
    <location>
        <begin position="28"/>
        <end position="71"/>
    </location>
</feature>
<keyword evidence="4 10" id="KW-0378">Hydrolase</keyword>
<dbReference type="PROSITE" id="PS00300">
    <property type="entry name" value="SRP54"/>
    <property type="match status" value="1"/>
</dbReference>
<comment type="similarity">
    <text evidence="10">Belongs to the GTP-binding SRP family. FtsY subfamily.</text>
</comment>
<comment type="subunit">
    <text evidence="10">Part of the signal recognition particle protein translocation system, which is composed of SRP and FtsY. SRP is a ribonucleoprotein composed of Ffh and a 4.5S RNA molecule.</text>
</comment>
<feature type="region of interest" description="Disordered" evidence="11">
    <location>
        <begin position="16"/>
        <end position="71"/>
    </location>
</feature>
<dbReference type="GO" id="GO:0005737">
    <property type="term" value="C:cytoplasm"/>
    <property type="evidence" value="ECO:0007669"/>
    <property type="project" value="UniProtKB-SubCell"/>
</dbReference>
<dbReference type="NCBIfam" id="TIGR00064">
    <property type="entry name" value="ftsY"/>
    <property type="match status" value="1"/>
</dbReference>
<dbReference type="InterPro" id="IPR004390">
    <property type="entry name" value="SR_rcpt_FtsY"/>
</dbReference>
<keyword evidence="7 10" id="KW-0675">Receptor</keyword>
<dbReference type="SMART" id="SM00382">
    <property type="entry name" value="AAA"/>
    <property type="match status" value="1"/>
</dbReference>
<evidence type="ECO:0000256" key="7">
    <source>
        <dbReference type="ARBA" id="ARBA00023170"/>
    </source>
</evidence>
<name>A0AAE9PLM5_AERCA</name>
<proteinExistence type="inferred from homology"/>
<keyword evidence="5 10" id="KW-0342">GTP-binding</keyword>
<dbReference type="InterPro" id="IPR036225">
    <property type="entry name" value="SRP/SRP_N"/>
</dbReference>
<dbReference type="PANTHER" id="PTHR43134">
    <property type="entry name" value="SIGNAL RECOGNITION PARTICLE RECEPTOR SUBUNIT ALPHA"/>
    <property type="match status" value="1"/>
</dbReference>
<comment type="function">
    <text evidence="9 10">Involved in targeting and insertion of nascent membrane proteins into the cytoplasmic membrane. Acts as a receptor for the complex formed by the signal recognition particle (SRP) and the ribosome-nascent chain (RNC). Interaction with SRP-RNC leads to the transfer of the RNC complex to the Sec translocase for insertion into the membrane, the hydrolysis of GTP by both Ffh and FtsY, and the dissociation of the SRP-FtsY complex into the individual components.</text>
</comment>
<keyword evidence="1 10" id="KW-1003">Cell membrane</keyword>
<dbReference type="InterPro" id="IPR003593">
    <property type="entry name" value="AAA+_ATPase"/>
</dbReference>
<evidence type="ECO:0000256" key="1">
    <source>
        <dbReference type="ARBA" id="ARBA00022475"/>
    </source>
</evidence>
<evidence type="ECO:0000256" key="8">
    <source>
        <dbReference type="ARBA" id="ARBA00048027"/>
    </source>
</evidence>
<dbReference type="Gene3D" id="1.20.120.140">
    <property type="entry name" value="Signal recognition particle SRP54, nucleotide-binding domain"/>
    <property type="match status" value="1"/>
</dbReference>
<dbReference type="SUPFAM" id="SSF52540">
    <property type="entry name" value="P-loop containing nucleoside triphosphate hydrolases"/>
    <property type="match status" value="1"/>
</dbReference>
<accession>A0AAE9PLM5</accession>
<evidence type="ECO:0000256" key="2">
    <source>
        <dbReference type="ARBA" id="ARBA00022490"/>
    </source>
</evidence>
<dbReference type="SMART" id="SM00963">
    <property type="entry name" value="SRP54_N"/>
    <property type="match status" value="1"/>
</dbReference>
<dbReference type="InterPro" id="IPR013822">
    <property type="entry name" value="Signal_recog_particl_SRP54_hlx"/>
</dbReference>
<dbReference type="GO" id="GO:0005525">
    <property type="term" value="F:GTP binding"/>
    <property type="evidence" value="ECO:0007669"/>
    <property type="project" value="UniProtKB-UniRule"/>
</dbReference>
<comment type="catalytic activity">
    <reaction evidence="8 10">
        <text>GTP + H2O = GDP + phosphate + H(+)</text>
        <dbReference type="Rhea" id="RHEA:19669"/>
        <dbReference type="ChEBI" id="CHEBI:15377"/>
        <dbReference type="ChEBI" id="CHEBI:15378"/>
        <dbReference type="ChEBI" id="CHEBI:37565"/>
        <dbReference type="ChEBI" id="CHEBI:43474"/>
        <dbReference type="ChEBI" id="CHEBI:58189"/>
        <dbReference type="EC" id="3.6.5.4"/>
    </reaction>
</comment>
<feature type="domain" description="SRP54-type proteins GTP-binding" evidence="12">
    <location>
        <begin position="574"/>
        <end position="587"/>
    </location>
</feature>
<gene>
    <name evidence="10 13" type="primary">ftsY</name>
    <name evidence="13" type="ORF">OJY61_15835</name>
</gene>
<evidence type="ECO:0000256" key="11">
    <source>
        <dbReference type="SAM" id="MobiDB-lite"/>
    </source>
</evidence>
<dbReference type="CDD" id="cd17874">
    <property type="entry name" value="FtsY"/>
    <property type="match status" value="1"/>
</dbReference>
<evidence type="ECO:0000259" key="12">
    <source>
        <dbReference type="PROSITE" id="PS00300"/>
    </source>
</evidence>
<sequence length="604" mass="63844">MAKGLFSWLGFGRKKEEAEAVPSQAPDATPAVVESEAAAVPAPVADVAPADAPAAKPEAPLSGPDEGPLVVEEPEGELEPVIVNEALIATEAQVAEEAIVAAEARALEEALIAAEARAAEEARIAAEARAAEEARIAAEARAAEEARIAAEARAAEEARIAAEARALEEARIAAEARAAEEARIAAEARAAEEARVAAEARAAEEARIAAEARAAEEARIAAEARAAEEARIAAEARAAEEARIAAEAQAAEEARVAKEAQRAEDLRLVAAMEAEAAALAALPLAAKVDDDTQEKPQREGFFARLKRSLVRTRENIGSGFFGLFSGKKIDDDLFEELETQLLTADLGVDTTTRIIEGLVQHADRKQLKDAEALYGLLKQDMGEMLAKVEQPLVIDTSKKPYVILMVGVNGVGKTTTIGKLAKQFQAEGKSVMLAAGDTFRAAAVEQLQVWGQRNNIPVIAQHTGADSASVIYDAIEAARSRGADVLIADTAGRLQNKSNLMEELKKVVRVMKKLDDAAPHEIMLTLDAGTGQNALSQAKLFSEAVGLTGITLTKLDGTAKGGVIFAVADKFQIPIRYIGVGEGIDDLRPFVANDFIEALFSREE</sequence>
<dbReference type="InterPro" id="IPR000897">
    <property type="entry name" value="SRP54_GTPase_dom"/>
</dbReference>
<dbReference type="EC" id="3.6.5.4" evidence="10"/>
<dbReference type="EMBL" id="CP110176">
    <property type="protein sequence ID" value="UZC85308.2"/>
    <property type="molecule type" value="Genomic_DNA"/>
</dbReference>
<dbReference type="RefSeq" id="WP_125117020.1">
    <property type="nucleotide sequence ID" value="NZ_AP019195.1"/>
</dbReference>
<dbReference type="HAMAP" id="MF_00920">
    <property type="entry name" value="FtsY"/>
    <property type="match status" value="1"/>
</dbReference>
<dbReference type="PANTHER" id="PTHR43134:SF1">
    <property type="entry name" value="SIGNAL RECOGNITION PARTICLE RECEPTOR SUBUNIT ALPHA"/>
    <property type="match status" value="1"/>
</dbReference>